<dbReference type="AlphaFoldDB" id="W2SF47"/>
<protein>
    <submittedName>
        <fullName evidence="1">Uncharacterized protein</fullName>
    </submittedName>
</protein>
<dbReference type="KEGG" id="nai:NECAME_15948"/>
<dbReference type="STRING" id="51031.W2SF47"/>
<keyword evidence="2" id="KW-1185">Reference proteome</keyword>
<name>W2SF47_NECAM</name>
<evidence type="ECO:0000313" key="2">
    <source>
        <dbReference type="Proteomes" id="UP000053676"/>
    </source>
</evidence>
<dbReference type="OMA" id="MGNSEGH"/>
<feature type="non-terminal residue" evidence="1">
    <location>
        <position position="211"/>
    </location>
</feature>
<dbReference type="PANTHER" id="PTHR10663">
    <property type="entry name" value="GUANYL-NUCLEOTIDE EXCHANGE FACTOR"/>
    <property type="match status" value="1"/>
</dbReference>
<dbReference type="EMBL" id="KI669307">
    <property type="protein sequence ID" value="ETN68200.1"/>
    <property type="molecule type" value="Genomic_DNA"/>
</dbReference>
<accession>W2SF47</accession>
<dbReference type="OrthoDB" id="5862788at2759"/>
<dbReference type="Proteomes" id="UP000053676">
    <property type="component" value="Unassembled WGS sequence"/>
</dbReference>
<dbReference type="PANTHER" id="PTHR10663:SF388">
    <property type="entry name" value="GOLGI-SPECIFIC BREFELDIN A-RESISTANCE GUANINE NUCLEOTIDE EXCHANGE FACTOR 1"/>
    <property type="match status" value="1"/>
</dbReference>
<gene>
    <name evidence="1" type="ORF">NECAME_15948</name>
</gene>
<evidence type="ECO:0000313" key="1">
    <source>
        <dbReference type="EMBL" id="ETN68200.1"/>
    </source>
</evidence>
<reference evidence="2" key="1">
    <citation type="journal article" date="2014" name="Nat. Genet.">
        <title>Genome of the human hookworm Necator americanus.</title>
        <authorList>
            <person name="Tang Y.T."/>
            <person name="Gao X."/>
            <person name="Rosa B.A."/>
            <person name="Abubucker S."/>
            <person name="Hallsworth-Pepin K."/>
            <person name="Martin J."/>
            <person name="Tyagi R."/>
            <person name="Heizer E."/>
            <person name="Zhang X."/>
            <person name="Bhonagiri-Palsikar V."/>
            <person name="Minx P."/>
            <person name="Warren W.C."/>
            <person name="Wang Q."/>
            <person name="Zhan B."/>
            <person name="Hotez P.J."/>
            <person name="Sternberg P.W."/>
            <person name="Dougall A."/>
            <person name="Gaze S.T."/>
            <person name="Mulvenna J."/>
            <person name="Sotillo J."/>
            <person name="Ranganathan S."/>
            <person name="Rabelo E.M."/>
            <person name="Wilson R.K."/>
            <person name="Felgner P.L."/>
            <person name="Bethony J."/>
            <person name="Hawdon J.M."/>
            <person name="Gasser R.B."/>
            <person name="Loukas A."/>
            <person name="Mitreva M."/>
        </authorList>
    </citation>
    <scope>NUCLEOTIDE SEQUENCE [LARGE SCALE GENOMIC DNA]</scope>
</reference>
<sequence>MKDVFDNLVIHLCKFSTLMGNSEGHGDDNLEIQRQRSLNENVPSYQHERISVAFGENKKAQMATRTMFQLVHANGDILREGWRNMLDCLLQLFRARLLPSELTEVDDFVDEKGWVSLIRDHTVDPQPVRSESGLLSWFGLGGGTSEGERKKLTPEQQNAIKLAQTVIAECRPAQLFNDSKYLTSTALSELLSALIHASQAVVEQTDSHKPV</sequence>
<organism evidence="1 2">
    <name type="scientific">Necator americanus</name>
    <name type="common">Human hookworm</name>
    <dbReference type="NCBI Taxonomy" id="51031"/>
    <lineage>
        <taxon>Eukaryota</taxon>
        <taxon>Metazoa</taxon>
        <taxon>Ecdysozoa</taxon>
        <taxon>Nematoda</taxon>
        <taxon>Chromadorea</taxon>
        <taxon>Rhabditida</taxon>
        <taxon>Rhabditina</taxon>
        <taxon>Rhabditomorpha</taxon>
        <taxon>Strongyloidea</taxon>
        <taxon>Ancylostomatidae</taxon>
        <taxon>Bunostominae</taxon>
        <taxon>Necator</taxon>
    </lineage>
</organism>
<proteinExistence type="predicted"/>